<comment type="caution">
    <text evidence="3">The sequence shown here is derived from an EMBL/GenBank/DDBJ whole genome shotgun (WGS) entry which is preliminary data.</text>
</comment>
<gene>
    <name evidence="3" type="ORF">ACJMK2_005299</name>
</gene>
<feature type="coiled-coil region" evidence="1">
    <location>
        <begin position="284"/>
        <end position="330"/>
    </location>
</feature>
<feature type="compositionally biased region" description="Polar residues" evidence="2">
    <location>
        <begin position="766"/>
        <end position="775"/>
    </location>
</feature>
<feature type="region of interest" description="Disordered" evidence="2">
    <location>
        <begin position="415"/>
        <end position="447"/>
    </location>
</feature>
<keyword evidence="1" id="KW-0175">Coiled coil</keyword>
<keyword evidence="4" id="KW-1185">Reference proteome</keyword>
<feature type="compositionally biased region" description="Basic and acidic residues" evidence="2">
    <location>
        <begin position="477"/>
        <end position="495"/>
    </location>
</feature>
<feature type="region of interest" description="Disordered" evidence="2">
    <location>
        <begin position="468"/>
        <end position="532"/>
    </location>
</feature>
<feature type="region of interest" description="Disordered" evidence="2">
    <location>
        <begin position="619"/>
        <end position="706"/>
    </location>
</feature>
<feature type="compositionally biased region" description="Basic and acidic residues" evidence="2">
    <location>
        <begin position="639"/>
        <end position="649"/>
    </location>
</feature>
<feature type="region of interest" description="Disordered" evidence="2">
    <location>
        <begin position="718"/>
        <end position="747"/>
    </location>
</feature>
<feature type="compositionally biased region" description="Polar residues" evidence="2">
    <location>
        <begin position="624"/>
        <end position="634"/>
    </location>
</feature>
<dbReference type="Proteomes" id="UP001634394">
    <property type="component" value="Unassembled WGS sequence"/>
</dbReference>
<organism evidence="3 4">
    <name type="scientific">Sinanodonta woodiana</name>
    <name type="common">Chinese pond mussel</name>
    <name type="synonym">Anodonta woodiana</name>
    <dbReference type="NCBI Taxonomy" id="1069815"/>
    <lineage>
        <taxon>Eukaryota</taxon>
        <taxon>Metazoa</taxon>
        <taxon>Spiralia</taxon>
        <taxon>Lophotrochozoa</taxon>
        <taxon>Mollusca</taxon>
        <taxon>Bivalvia</taxon>
        <taxon>Autobranchia</taxon>
        <taxon>Heteroconchia</taxon>
        <taxon>Palaeoheterodonta</taxon>
        <taxon>Unionida</taxon>
        <taxon>Unionoidea</taxon>
        <taxon>Unionidae</taxon>
        <taxon>Unioninae</taxon>
        <taxon>Sinanodonta</taxon>
    </lineage>
</organism>
<evidence type="ECO:0000256" key="2">
    <source>
        <dbReference type="SAM" id="MobiDB-lite"/>
    </source>
</evidence>
<feature type="compositionally biased region" description="Polar residues" evidence="2">
    <location>
        <begin position="496"/>
        <end position="505"/>
    </location>
</feature>
<dbReference type="AlphaFoldDB" id="A0ABD3VSL5"/>
<feature type="compositionally biased region" description="Basic and acidic residues" evidence="2">
    <location>
        <begin position="936"/>
        <end position="952"/>
    </location>
</feature>
<dbReference type="EMBL" id="JBJQND010000010">
    <property type="protein sequence ID" value="KAL3863548.1"/>
    <property type="molecule type" value="Genomic_DNA"/>
</dbReference>
<sequence>MGSNSVSEESSDEKEEKLFRKRKKIRRVRLPVDTNGARGTKDAISGTTTIIPLQVMLSDRYKRRRATVAATSMFPLLGQRALITRRNISSVHTEGTTASNWVPKSDEDSVMARNRANVSSKESMNGIRAKLSTMALQTSPSSRSSETENSRSLMSKQSGNWTEGTEKTDSDFSHTRVRFLLDDNSLARGYTLIRGNTHLTKEDLNNLTFRPQINDKRIINKTYTGEDTYYMALESAKLKKRPSELDRDNLYRSVQHTPLHKRTNYMLGQPQAKQYRYIQDIYGKSEKTKRARQFFEKLEEVQKEDFRKRLEELIEREKLKMETKEKQREQLAYLRQKFEDDAWKRFMTQYVTSRVLAHEHQSRHVYGLPEDLDGEPEYEAKLKRKKLIPKPDTDPVLLSRKNKKKYQQMFEVKTGPTWQTNDPPPKLEGIDSVYFDDEDEKGKPLKKRRNVTEILEEAQAMLQMAEEELNDSMPSSHENDSKIENSYPKRTETKRAQQSRGSSPDQYIHRASPKTKTTEEKNPPTGAKIQAATYQRDIVTSNSPNREKGGRTALRYINETQQTRIVTGQNHHKTHVLPSTVRKKGVKIAIPSSSANHVYQPTSKSIDYAKVNNIYDAEKRESDQNLPNIKQQNKGILKGNDHQPEKDEILPTTTQPIEKRNESVTRQNETNSTISPSTVKKDKEIDSASQKLNEQSRHSPGMSAPKEEVRLTYFKDPASGAVPIPSIEHQHQKHPTSTTADSDDHDASGKKVIIKKIITKTVNTKQETIPTTNPNVHEIKRSDSNTGKIKPTDDSNKQNENKGHFNGREQQSTRLQHNSRDSRDTADLKHSPHVDPNTSRNDESNKKTVPKVTTTTTKDVPKDSNKGKSNQTVKSKAEVRTEPNSDNKEHEKLISLKRIPTKTAADIPNSRKESESNGSKINKGVINTKTAGSSRQKSDAVKVEDSSTKENNWRVNLDKYLSQPETGIDRTDERSLLSTKINDDDEDDMSDIFERARRKYNLDIDDDDDD</sequence>
<feature type="region of interest" description="Disordered" evidence="2">
    <location>
        <begin position="1"/>
        <end position="20"/>
    </location>
</feature>
<feature type="compositionally biased region" description="Basic and acidic residues" evidence="2">
    <location>
        <begin position="790"/>
        <end position="807"/>
    </location>
</feature>
<name>A0ABD3VSL5_SINWO</name>
<accession>A0ABD3VSL5</accession>
<feature type="compositionally biased region" description="Basic and acidic residues" evidence="2">
    <location>
        <begin position="875"/>
        <end position="894"/>
    </location>
</feature>
<proteinExistence type="predicted"/>
<feature type="region of interest" description="Disordered" evidence="2">
    <location>
        <begin position="116"/>
        <end position="169"/>
    </location>
</feature>
<protein>
    <submittedName>
        <fullName evidence="3">Uncharacterized protein</fullName>
    </submittedName>
</protein>
<evidence type="ECO:0000313" key="3">
    <source>
        <dbReference type="EMBL" id="KAL3863548.1"/>
    </source>
</evidence>
<feature type="compositionally biased region" description="Basic and acidic residues" evidence="2">
    <location>
        <begin position="818"/>
        <end position="833"/>
    </location>
</feature>
<evidence type="ECO:0000256" key="1">
    <source>
        <dbReference type="SAM" id="Coils"/>
    </source>
</evidence>
<feature type="region of interest" description="Disordered" evidence="2">
    <location>
        <begin position="765"/>
        <end position="988"/>
    </location>
</feature>
<evidence type="ECO:0000313" key="4">
    <source>
        <dbReference type="Proteomes" id="UP001634394"/>
    </source>
</evidence>
<feature type="compositionally biased region" description="Polar residues" evidence="2">
    <location>
        <begin position="153"/>
        <end position="163"/>
    </location>
</feature>
<feature type="compositionally biased region" description="Polar residues" evidence="2">
    <location>
        <begin position="664"/>
        <end position="678"/>
    </location>
</feature>
<reference evidence="3 4" key="1">
    <citation type="submission" date="2024-11" db="EMBL/GenBank/DDBJ databases">
        <title>Chromosome-level genome assembly of the freshwater bivalve Anodonta woodiana.</title>
        <authorList>
            <person name="Chen X."/>
        </authorList>
    </citation>
    <scope>NUCLEOTIDE SEQUENCE [LARGE SCALE GENOMIC DNA]</scope>
    <source>
        <strain evidence="3">MN2024</strain>
        <tissue evidence="3">Gills</tissue>
    </source>
</reference>
<feature type="compositionally biased region" description="Polar residues" evidence="2">
    <location>
        <begin position="916"/>
        <end position="935"/>
    </location>
</feature>